<keyword evidence="1" id="KW-0732">Signal</keyword>
<dbReference type="AlphaFoldDB" id="A0A8K1ZW22"/>
<dbReference type="EMBL" id="WVIC01000011">
    <property type="protein sequence ID" value="NCJ06285.1"/>
    <property type="molecule type" value="Genomic_DNA"/>
</dbReference>
<name>A0A8K1ZW22_9CYAN</name>
<proteinExistence type="predicted"/>
<dbReference type="RefSeq" id="WP_161824764.1">
    <property type="nucleotide sequence ID" value="NZ_WVIC01000011.1"/>
</dbReference>
<organism evidence="2 3">
    <name type="scientific">Petrachloros mirabilis ULC683</name>
    <dbReference type="NCBI Taxonomy" id="2781853"/>
    <lineage>
        <taxon>Bacteria</taxon>
        <taxon>Bacillati</taxon>
        <taxon>Cyanobacteriota</taxon>
        <taxon>Cyanophyceae</taxon>
        <taxon>Synechococcales</taxon>
        <taxon>Petrachlorosaceae</taxon>
        <taxon>Petrachloros</taxon>
        <taxon>Petrachloros mirabilis</taxon>
    </lineage>
</organism>
<feature type="signal peptide" evidence="1">
    <location>
        <begin position="1"/>
        <end position="29"/>
    </location>
</feature>
<evidence type="ECO:0000256" key="1">
    <source>
        <dbReference type="SAM" id="SignalP"/>
    </source>
</evidence>
<protein>
    <submittedName>
        <fullName evidence="2">Uncharacterized protein</fullName>
    </submittedName>
</protein>
<keyword evidence="3" id="KW-1185">Reference proteome</keyword>
<sequence length="149" mass="15862">MKVITKVTCVTLALGLGVTSLLTAKPAAANSTSSFFGGVVGGIAGSLINEAIHNSRPTQTVIVQPTPVPVPTPAIYPPIDPYYPGYLGSNPYFQQVLFHNGLVATPCSPYAVNIVFGPGQVFCAQPTHYYVPGTYQVQPNTMQLLRAYY</sequence>
<feature type="chain" id="PRO_5035424010" evidence="1">
    <location>
        <begin position="30"/>
        <end position="149"/>
    </location>
</feature>
<evidence type="ECO:0000313" key="2">
    <source>
        <dbReference type="EMBL" id="NCJ06285.1"/>
    </source>
</evidence>
<comment type="caution">
    <text evidence="2">The sequence shown here is derived from an EMBL/GenBank/DDBJ whole genome shotgun (WGS) entry which is preliminary data.</text>
</comment>
<dbReference type="Proteomes" id="UP000607397">
    <property type="component" value="Unassembled WGS sequence"/>
</dbReference>
<evidence type="ECO:0000313" key="3">
    <source>
        <dbReference type="Proteomes" id="UP000607397"/>
    </source>
</evidence>
<gene>
    <name evidence="2" type="ORF">GS597_07120</name>
</gene>
<accession>A0A8K1ZW22</accession>
<reference evidence="2" key="1">
    <citation type="submission" date="2019-12" db="EMBL/GenBank/DDBJ databases">
        <title>High-Quality draft genome sequences of three cyanobacteria isolated from the limestone walls of the Old Cathedral of Coimbra.</title>
        <authorList>
            <person name="Tiago I."/>
            <person name="Soares F."/>
            <person name="Portugal A."/>
        </authorList>
    </citation>
    <scope>NUCLEOTIDE SEQUENCE [LARGE SCALE GENOMIC DNA]</scope>
    <source>
        <strain evidence="2">C</strain>
    </source>
</reference>